<evidence type="ECO:0000256" key="2">
    <source>
        <dbReference type="SAM" id="MobiDB-lite"/>
    </source>
</evidence>
<dbReference type="PANTHER" id="PTHR31807:SF31">
    <property type="entry name" value="QWRF MOTIF PROTEIN (DUF566)-RELATED"/>
    <property type="match status" value="1"/>
</dbReference>
<dbReference type="Pfam" id="PF04484">
    <property type="entry name" value="QWRF"/>
    <property type="match status" value="1"/>
</dbReference>
<comment type="similarity">
    <text evidence="1">Belongs to the QWRF family.</text>
</comment>
<dbReference type="OrthoDB" id="774923at2759"/>
<comment type="caution">
    <text evidence="3">The sequence shown here is derived from an EMBL/GenBank/DDBJ whole genome shotgun (WGS) entry which is preliminary data.</text>
</comment>
<sequence length="532" mass="59438">MISDQTRRQKSREREVSSRYLSPIATPSSPPQSPNHNHTLSNPKQSSSAKHKHTGFIRGLWPSSTSHSSKSQKENPPNTTTTAVTALSDNLGNERKDGVKRSGYSMFLSKQKSCREFRHSESHSSTKSSFKEHRTPVYSGIGKIIPGRSSISSSVSSSSSSKSSDFFDSHQVIQPGRLSVDENALRRRSPFYPMKLDSSTDNSEISDLGSGKNSLASYMSPTLSSMNSGYEVSSKYMNSSITSMHNSPKKCRVKTAMKRANSVSSPHEWDSSPSRPGSLSPIYPSFSSSKPPSSSKGKKNLLHMGLDLIKGKKGGSKLRSSLCSESSKDTIEDIHQLRLLQNSWMQWRYANARAQVVHDNLVVQCENDLLYTRESMEKLRQSVVQKRLQLQKEKLEMKLNLILHSQTKMLEAWGNIERGHIVNVSMMKDYLHAVVCRIPLIEGAKVDLESASIAFRYTSDLVDTIKSVLSSISPMAPNTIITLSELVEIVTLEKSLLQECLEHLRVISVLEIQERDLRCNLITMDSLKEQQQ</sequence>
<evidence type="ECO:0000256" key="1">
    <source>
        <dbReference type="ARBA" id="ARBA00010016"/>
    </source>
</evidence>
<dbReference type="PANTHER" id="PTHR31807">
    <property type="entry name" value="AUGMIN FAMILY MEMBER"/>
    <property type="match status" value="1"/>
</dbReference>
<dbReference type="GO" id="GO:0051225">
    <property type="term" value="P:spindle assembly"/>
    <property type="evidence" value="ECO:0000318"/>
    <property type="project" value="GO_Central"/>
</dbReference>
<feature type="compositionally biased region" description="Low complexity" evidence="2">
    <location>
        <begin position="149"/>
        <end position="164"/>
    </location>
</feature>
<feature type="compositionally biased region" description="Low complexity" evidence="2">
    <location>
        <begin position="63"/>
        <end position="86"/>
    </location>
</feature>
<feature type="region of interest" description="Disordered" evidence="2">
    <location>
        <begin position="1"/>
        <end position="168"/>
    </location>
</feature>
<dbReference type="GO" id="GO:0008017">
    <property type="term" value="F:microtubule binding"/>
    <property type="evidence" value="ECO:0000318"/>
    <property type="project" value="GO_Central"/>
</dbReference>
<feature type="region of interest" description="Disordered" evidence="2">
    <location>
        <begin position="243"/>
        <end position="299"/>
    </location>
</feature>
<dbReference type="GO" id="GO:0005737">
    <property type="term" value="C:cytoplasm"/>
    <property type="evidence" value="ECO:0000318"/>
    <property type="project" value="GO_Central"/>
</dbReference>
<feature type="compositionally biased region" description="Basic residues" evidence="2">
    <location>
        <begin position="247"/>
        <end position="257"/>
    </location>
</feature>
<keyword evidence="4" id="KW-1185">Reference proteome</keyword>
<evidence type="ECO:0000313" key="3">
    <source>
        <dbReference type="EMBL" id="KAJ0216184.1"/>
    </source>
</evidence>
<name>A0A9R1XNI8_LACSA</name>
<feature type="compositionally biased region" description="Polar residues" evidence="2">
    <location>
        <begin position="261"/>
        <end position="277"/>
    </location>
</feature>
<organism evidence="3 4">
    <name type="scientific">Lactuca sativa</name>
    <name type="common">Garden lettuce</name>
    <dbReference type="NCBI Taxonomy" id="4236"/>
    <lineage>
        <taxon>Eukaryota</taxon>
        <taxon>Viridiplantae</taxon>
        <taxon>Streptophyta</taxon>
        <taxon>Embryophyta</taxon>
        <taxon>Tracheophyta</taxon>
        <taxon>Spermatophyta</taxon>
        <taxon>Magnoliopsida</taxon>
        <taxon>eudicotyledons</taxon>
        <taxon>Gunneridae</taxon>
        <taxon>Pentapetalae</taxon>
        <taxon>asterids</taxon>
        <taxon>campanulids</taxon>
        <taxon>Asterales</taxon>
        <taxon>Asteraceae</taxon>
        <taxon>Cichorioideae</taxon>
        <taxon>Cichorieae</taxon>
        <taxon>Lactucinae</taxon>
        <taxon>Lactuca</taxon>
    </lineage>
</organism>
<dbReference type="AlphaFoldDB" id="A0A9R1XNI8"/>
<feature type="compositionally biased region" description="Polar residues" evidence="2">
    <location>
        <begin position="35"/>
        <end position="48"/>
    </location>
</feature>
<dbReference type="EMBL" id="NBSK02000003">
    <property type="protein sequence ID" value="KAJ0216184.1"/>
    <property type="molecule type" value="Genomic_DNA"/>
</dbReference>
<gene>
    <name evidence="3" type="ORF">LSAT_V11C300117860</name>
</gene>
<proteinExistence type="inferred from homology"/>
<accession>A0A9R1XNI8</accession>
<dbReference type="InterPro" id="IPR007573">
    <property type="entry name" value="QWRF"/>
</dbReference>
<dbReference type="Proteomes" id="UP000235145">
    <property type="component" value="Unassembled WGS sequence"/>
</dbReference>
<evidence type="ECO:0008006" key="5">
    <source>
        <dbReference type="Google" id="ProtNLM"/>
    </source>
</evidence>
<evidence type="ECO:0000313" key="4">
    <source>
        <dbReference type="Proteomes" id="UP000235145"/>
    </source>
</evidence>
<protein>
    <recommendedName>
        <fullName evidence="5">QWRF motif-containing protein 3</fullName>
    </recommendedName>
</protein>
<dbReference type="GO" id="GO:0005880">
    <property type="term" value="C:nuclear microtubule"/>
    <property type="evidence" value="ECO:0000318"/>
    <property type="project" value="GO_Central"/>
</dbReference>
<feature type="compositionally biased region" description="Low complexity" evidence="2">
    <location>
        <begin position="278"/>
        <end position="295"/>
    </location>
</feature>
<feature type="compositionally biased region" description="Basic and acidic residues" evidence="2">
    <location>
        <begin position="113"/>
        <end position="135"/>
    </location>
</feature>
<reference evidence="3 4" key="1">
    <citation type="journal article" date="2017" name="Nat. Commun.">
        <title>Genome assembly with in vitro proximity ligation data and whole-genome triplication in lettuce.</title>
        <authorList>
            <person name="Reyes-Chin-Wo S."/>
            <person name="Wang Z."/>
            <person name="Yang X."/>
            <person name="Kozik A."/>
            <person name="Arikit S."/>
            <person name="Song C."/>
            <person name="Xia L."/>
            <person name="Froenicke L."/>
            <person name="Lavelle D.O."/>
            <person name="Truco M.J."/>
            <person name="Xia R."/>
            <person name="Zhu S."/>
            <person name="Xu C."/>
            <person name="Xu H."/>
            <person name="Xu X."/>
            <person name="Cox K."/>
            <person name="Korf I."/>
            <person name="Meyers B.C."/>
            <person name="Michelmore R.W."/>
        </authorList>
    </citation>
    <scope>NUCLEOTIDE SEQUENCE [LARGE SCALE GENOMIC DNA]</scope>
    <source>
        <strain evidence="4">cv. Salinas</strain>
        <tissue evidence="3">Seedlings</tissue>
    </source>
</reference>